<dbReference type="GO" id="GO:0008324">
    <property type="term" value="F:monoatomic cation transmembrane transporter activity"/>
    <property type="evidence" value="ECO:0007669"/>
    <property type="project" value="InterPro"/>
</dbReference>
<keyword evidence="3" id="KW-0813">Transport</keyword>
<keyword evidence="10" id="KW-1185">Reference proteome</keyword>
<evidence type="ECO:0000256" key="5">
    <source>
        <dbReference type="ARBA" id="ARBA00022692"/>
    </source>
</evidence>
<evidence type="ECO:0000313" key="9">
    <source>
        <dbReference type="EMBL" id="RDU38727.1"/>
    </source>
</evidence>
<dbReference type="InterPro" id="IPR002758">
    <property type="entry name" value="Cation_antiport_E"/>
</dbReference>
<keyword evidence="7 8" id="KW-0472">Membrane</keyword>
<keyword evidence="6 8" id="KW-1133">Transmembrane helix</keyword>
<proteinExistence type="inferred from homology"/>
<evidence type="ECO:0000256" key="1">
    <source>
        <dbReference type="ARBA" id="ARBA00004651"/>
    </source>
</evidence>
<evidence type="ECO:0000256" key="8">
    <source>
        <dbReference type="SAM" id="Phobius"/>
    </source>
</evidence>
<evidence type="ECO:0000256" key="6">
    <source>
        <dbReference type="ARBA" id="ARBA00022989"/>
    </source>
</evidence>
<keyword evidence="3" id="KW-0050">Antiport</keyword>
<dbReference type="Pfam" id="PF01899">
    <property type="entry name" value="MNHE"/>
    <property type="match status" value="1"/>
</dbReference>
<keyword evidence="5 8" id="KW-0812">Transmembrane</keyword>
<dbReference type="Proteomes" id="UP000257144">
    <property type="component" value="Unassembled WGS sequence"/>
</dbReference>
<comment type="subcellular location">
    <subcellularLocation>
        <location evidence="1">Cell membrane</location>
        <topology evidence="1">Multi-pass membrane protein</topology>
    </subcellularLocation>
</comment>
<sequence length="162" mass="18474">MPMQVLTNLFIALLWTALQEDWSVLTFISGYFAGMIVLFLMRRFLPANFYLITFLNIIKLAVVFIQELFISSFMVIKQIIRPRLAIAPGTLTLETDLESDLEVTLLALLLTLTPGSVVIKVSEDNRTFFVHVLDTSDSNEALINSKIRFENSIKRVTRKCLN</sequence>
<protein>
    <submittedName>
        <fullName evidence="9">Na+/H+ antiporter subunit E</fullName>
    </submittedName>
</protein>
<dbReference type="GO" id="GO:0015297">
    <property type="term" value="F:antiporter activity"/>
    <property type="evidence" value="ECO:0007669"/>
    <property type="project" value="UniProtKB-KW"/>
</dbReference>
<evidence type="ECO:0000313" key="10">
    <source>
        <dbReference type="Proteomes" id="UP000257144"/>
    </source>
</evidence>
<evidence type="ECO:0000256" key="3">
    <source>
        <dbReference type="ARBA" id="ARBA00022449"/>
    </source>
</evidence>
<reference evidence="9 10" key="1">
    <citation type="submission" date="2018-07" db="EMBL/GenBank/DDBJ databases">
        <title>Bacillus sp. YLB-04 draft genome sequence.</title>
        <authorList>
            <person name="Yu L."/>
            <person name="Tang X."/>
        </authorList>
    </citation>
    <scope>NUCLEOTIDE SEQUENCE [LARGE SCALE GENOMIC DNA]</scope>
    <source>
        <strain evidence="9 10">YLB-04</strain>
    </source>
</reference>
<feature type="transmembrane region" description="Helical" evidence="8">
    <location>
        <begin position="29"/>
        <end position="45"/>
    </location>
</feature>
<dbReference type="OrthoDB" id="9800498at2"/>
<comment type="caution">
    <text evidence="9">The sequence shown here is derived from an EMBL/GenBank/DDBJ whole genome shotgun (WGS) entry which is preliminary data.</text>
</comment>
<organism evidence="9 10">
    <name type="scientific">Neobacillus piezotolerans</name>
    <dbReference type="NCBI Taxonomy" id="2259171"/>
    <lineage>
        <taxon>Bacteria</taxon>
        <taxon>Bacillati</taxon>
        <taxon>Bacillota</taxon>
        <taxon>Bacilli</taxon>
        <taxon>Bacillales</taxon>
        <taxon>Bacillaceae</taxon>
        <taxon>Neobacillus</taxon>
    </lineage>
</organism>
<comment type="similarity">
    <text evidence="2">Belongs to the CPA3 antiporters (TC 2.A.63) subunit E family.</text>
</comment>
<dbReference type="AlphaFoldDB" id="A0A3D8GW82"/>
<dbReference type="PANTHER" id="PTHR34584">
    <property type="entry name" value="NA(+)/H(+) ANTIPORTER SUBUNIT E1"/>
    <property type="match status" value="1"/>
</dbReference>
<accession>A0A3D8GW82</accession>
<dbReference type="PIRSF" id="PIRSF019239">
    <property type="entry name" value="MrpE"/>
    <property type="match status" value="1"/>
</dbReference>
<evidence type="ECO:0000256" key="7">
    <source>
        <dbReference type="ARBA" id="ARBA00023136"/>
    </source>
</evidence>
<evidence type="ECO:0000256" key="4">
    <source>
        <dbReference type="ARBA" id="ARBA00022475"/>
    </source>
</evidence>
<name>A0A3D8GW82_9BACI</name>
<dbReference type="EMBL" id="QNQT01000001">
    <property type="protein sequence ID" value="RDU38727.1"/>
    <property type="molecule type" value="Genomic_DNA"/>
</dbReference>
<feature type="transmembrane region" description="Helical" evidence="8">
    <location>
        <begin position="57"/>
        <end position="76"/>
    </location>
</feature>
<evidence type="ECO:0000256" key="2">
    <source>
        <dbReference type="ARBA" id="ARBA00006228"/>
    </source>
</evidence>
<dbReference type="GO" id="GO:0005886">
    <property type="term" value="C:plasma membrane"/>
    <property type="evidence" value="ECO:0007669"/>
    <property type="project" value="UniProtKB-SubCell"/>
</dbReference>
<keyword evidence="4" id="KW-1003">Cell membrane</keyword>
<dbReference type="PANTHER" id="PTHR34584:SF1">
    <property type="entry name" value="NA(+)_H(+) ANTIPORTER SUBUNIT E1"/>
    <property type="match status" value="1"/>
</dbReference>
<gene>
    <name evidence="9" type="ORF">DRW41_03985</name>
</gene>